<protein>
    <submittedName>
        <fullName evidence="4">Uncharacterized protein</fullName>
    </submittedName>
</protein>
<organism evidence="4 5">
    <name type="scientific">Reticulomyxa filosa</name>
    <dbReference type="NCBI Taxonomy" id="46433"/>
    <lineage>
        <taxon>Eukaryota</taxon>
        <taxon>Sar</taxon>
        <taxon>Rhizaria</taxon>
        <taxon>Retaria</taxon>
        <taxon>Foraminifera</taxon>
        <taxon>Monothalamids</taxon>
        <taxon>Reticulomyxidae</taxon>
        <taxon>Reticulomyxa</taxon>
    </lineage>
</organism>
<dbReference type="Proteomes" id="UP000023152">
    <property type="component" value="Unassembled WGS sequence"/>
</dbReference>
<evidence type="ECO:0000313" key="4">
    <source>
        <dbReference type="EMBL" id="ETO05816.1"/>
    </source>
</evidence>
<dbReference type="SMART" id="SM00320">
    <property type="entry name" value="WD40"/>
    <property type="match status" value="2"/>
</dbReference>
<gene>
    <name evidence="4" type="ORF">RFI_31580</name>
</gene>
<keyword evidence="2" id="KW-0677">Repeat</keyword>
<evidence type="ECO:0000256" key="3">
    <source>
        <dbReference type="PROSITE-ProRule" id="PRU00221"/>
    </source>
</evidence>
<dbReference type="AlphaFoldDB" id="X6LWT1"/>
<dbReference type="PROSITE" id="PS50294">
    <property type="entry name" value="WD_REPEATS_REGION"/>
    <property type="match status" value="1"/>
</dbReference>
<feature type="repeat" description="WD" evidence="3">
    <location>
        <begin position="73"/>
        <end position="125"/>
    </location>
</feature>
<feature type="repeat" description="WD" evidence="3">
    <location>
        <begin position="24"/>
        <end position="72"/>
    </location>
</feature>
<dbReference type="InterPro" id="IPR001680">
    <property type="entry name" value="WD40_rpt"/>
</dbReference>
<dbReference type="PROSITE" id="PS50082">
    <property type="entry name" value="WD_REPEATS_2"/>
    <property type="match status" value="3"/>
</dbReference>
<dbReference type="OrthoDB" id="338622at2759"/>
<dbReference type="GO" id="GO:1990234">
    <property type="term" value="C:transferase complex"/>
    <property type="evidence" value="ECO:0007669"/>
    <property type="project" value="UniProtKB-ARBA"/>
</dbReference>
<dbReference type="InterPro" id="IPR020472">
    <property type="entry name" value="WD40_PAC1"/>
</dbReference>
<dbReference type="PANTHER" id="PTHR22847:SF637">
    <property type="entry name" value="WD REPEAT DOMAIN 5B"/>
    <property type="match status" value="1"/>
</dbReference>
<dbReference type="EMBL" id="ASPP01027751">
    <property type="protein sequence ID" value="ETO05816.1"/>
    <property type="molecule type" value="Genomic_DNA"/>
</dbReference>
<name>X6LWT1_RETFI</name>
<reference evidence="4 5" key="1">
    <citation type="journal article" date="2013" name="Curr. Biol.">
        <title>The Genome of the Foraminiferan Reticulomyxa filosa.</title>
        <authorList>
            <person name="Glockner G."/>
            <person name="Hulsmann N."/>
            <person name="Schleicher M."/>
            <person name="Noegel A.A."/>
            <person name="Eichinger L."/>
            <person name="Gallinger C."/>
            <person name="Pawlowski J."/>
            <person name="Sierra R."/>
            <person name="Euteneuer U."/>
            <person name="Pillet L."/>
            <person name="Moustafa A."/>
            <person name="Platzer M."/>
            <person name="Groth M."/>
            <person name="Szafranski K."/>
            <person name="Schliwa M."/>
        </authorList>
    </citation>
    <scope>NUCLEOTIDE SEQUENCE [LARGE SCALE GENOMIC DNA]</scope>
</reference>
<dbReference type="PRINTS" id="PR00320">
    <property type="entry name" value="GPROTEINBRPT"/>
</dbReference>
<proteinExistence type="predicted"/>
<evidence type="ECO:0000256" key="2">
    <source>
        <dbReference type="ARBA" id="ARBA00022737"/>
    </source>
</evidence>
<dbReference type="InterPro" id="IPR036322">
    <property type="entry name" value="WD40_repeat_dom_sf"/>
</dbReference>
<accession>X6LWT1</accession>
<comment type="caution">
    <text evidence="4">The sequence shown here is derived from an EMBL/GenBank/DDBJ whole genome shotgun (WGS) entry which is preliminary data.</text>
</comment>
<keyword evidence="1 3" id="KW-0853">WD repeat</keyword>
<dbReference type="PROSITE" id="PS00678">
    <property type="entry name" value="WD_REPEATS_1"/>
    <property type="match status" value="3"/>
</dbReference>
<feature type="non-terminal residue" evidence="4">
    <location>
        <position position="1"/>
    </location>
</feature>
<keyword evidence="5" id="KW-1185">Reference proteome</keyword>
<dbReference type="InterPro" id="IPR019775">
    <property type="entry name" value="WD40_repeat_CS"/>
</dbReference>
<dbReference type="Gene3D" id="2.130.10.10">
    <property type="entry name" value="YVTN repeat-like/Quinoprotein amine dehydrogenase"/>
    <property type="match status" value="1"/>
</dbReference>
<dbReference type="InterPro" id="IPR015943">
    <property type="entry name" value="WD40/YVTN_repeat-like_dom_sf"/>
</dbReference>
<dbReference type="PANTHER" id="PTHR22847">
    <property type="entry name" value="WD40 REPEAT PROTEIN"/>
    <property type="match status" value="1"/>
</dbReference>
<feature type="repeat" description="WD" evidence="3">
    <location>
        <begin position="1"/>
        <end position="23"/>
    </location>
</feature>
<sequence>ICSGSFDSTICVWDIETTKQLIVFNKHKNWVRSVKYGLNESGINGGTNTILSGSNDRSICLWDIRSGQQIQVFNGHLKSVTCVEYSPFVISNNIEVSGCSNVICSGSMDNTIRFWDIRSNKKELCAIKGNIEDYDGMRCFKFLRFKKNRKIINLCYGSSNGSIHIWG</sequence>
<dbReference type="SUPFAM" id="SSF50978">
    <property type="entry name" value="WD40 repeat-like"/>
    <property type="match status" value="1"/>
</dbReference>
<evidence type="ECO:0000256" key="1">
    <source>
        <dbReference type="ARBA" id="ARBA00022574"/>
    </source>
</evidence>
<dbReference type="Pfam" id="PF00400">
    <property type="entry name" value="WD40"/>
    <property type="match status" value="2"/>
</dbReference>
<evidence type="ECO:0000313" key="5">
    <source>
        <dbReference type="Proteomes" id="UP000023152"/>
    </source>
</evidence>